<evidence type="ECO:0000313" key="2">
    <source>
        <dbReference type="EMBL" id="POZ51673.1"/>
    </source>
</evidence>
<comment type="caution">
    <text evidence="2">The sequence shown here is derived from an EMBL/GenBank/DDBJ whole genome shotgun (WGS) entry which is preliminary data.</text>
</comment>
<dbReference type="Proteomes" id="UP000237423">
    <property type="component" value="Unassembled WGS sequence"/>
</dbReference>
<evidence type="ECO:0000313" key="3">
    <source>
        <dbReference type="Proteomes" id="UP000237423"/>
    </source>
</evidence>
<gene>
    <name evidence="2" type="ORF">AADEFJLK_02543</name>
</gene>
<proteinExistence type="predicted"/>
<organism evidence="2 3">
    <name type="scientific">Methylovulum psychrotolerans</name>
    <dbReference type="NCBI Taxonomy" id="1704499"/>
    <lineage>
        <taxon>Bacteria</taxon>
        <taxon>Pseudomonadati</taxon>
        <taxon>Pseudomonadota</taxon>
        <taxon>Gammaproteobacteria</taxon>
        <taxon>Methylococcales</taxon>
        <taxon>Methylococcaceae</taxon>
        <taxon>Methylovulum</taxon>
    </lineage>
</organism>
<dbReference type="EMBL" id="PGFZ01000005">
    <property type="protein sequence ID" value="POZ51673.1"/>
    <property type="molecule type" value="Genomic_DNA"/>
</dbReference>
<feature type="region of interest" description="Disordered" evidence="1">
    <location>
        <begin position="1"/>
        <end position="29"/>
    </location>
</feature>
<sequence>MANEKTPGGGSGAPLLDLSQFEPDRPKTDEEILGRLKPERPEWRHWLKMTVVTIKEALWLSVDIEPRSMAKHASFGEVSGAFVEIKEYYGRLQVV</sequence>
<dbReference type="AlphaFoldDB" id="A0A2S5CLH8"/>
<accession>A0A2S5CLH8</accession>
<evidence type="ECO:0000256" key="1">
    <source>
        <dbReference type="SAM" id="MobiDB-lite"/>
    </source>
</evidence>
<dbReference type="RefSeq" id="WP_146054580.1">
    <property type="nucleotide sequence ID" value="NZ_PGFZ01000005.1"/>
</dbReference>
<name>A0A2S5CLH8_9GAMM</name>
<protein>
    <submittedName>
        <fullName evidence="2">Uncharacterized protein</fullName>
    </submittedName>
</protein>
<reference evidence="2 3" key="1">
    <citation type="submission" date="2017-11" db="EMBL/GenBank/DDBJ databases">
        <title>Draft Genome Sequence of Methylobacter psychrotolerans Sph1T, an Obligate Methanotroph from Low-Temperature Environments.</title>
        <authorList>
            <person name="Oshkin I.Y."/>
            <person name="Miroshnikov K."/>
            <person name="Belova S.E."/>
            <person name="Korzhenkov A."/>
            <person name="Toshchakov S.V."/>
            <person name="Dedysh S.N."/>
        </authorList>
    </citation>
    <scope>NUCLEOTIDE SEQUENCE [LARGE SCALE GENOMIC DNA]</scope>
    <source>
        <strain evidence="2 3">Sph1</strain>
    </source>
</reference>